<feature type="transmembrane region" description="Helical" evidence="6">
    <location>
        <begin position="145"/>
        <end position="170"/>
    </location>
</feature>
<evidence type="ECO:0000256" key="5">
    <source>
        <dbReference type="SAM" id="MobiDB-lite"/>
    </source>
</evidence>
<reference evidence="9 10" key="1">
    <citation type="submission" date="2015-02" db="EMBL/GenBank/DDBJ databases">
        <authorList>
            <person name="Gomez-Escribano P.J."/>
        </authorList>
    </citation>
    <scope>NUCLEOTIDE SEQUENCE [LARGE SCALE GENOMIC DNA]</scope>
    <source>
        <strain evidence="10">C34 (DSM 42122 / NRRL B-24963)</strain>
    </source>
</reference>
<dbReference type="PROSITE" id="PS00211">
    <property type="entry name" value="ABC_TRANSPORTER_1"/>
    <property type="match status" value="1"/>
</dbReference>
<dbReference type="Gene3D" id="3.40.50.300">
    <property type="entry name" value="P-loop containing nucleotide triphosphate hydrolases"/>
    <property type="match status" value="1"/>
</dbReference>
<dbReference type="EMBL" id="LN831790">
    <property type="protein sequence ID" value="CQR60040.1"/>
    <property type="molecule type" value="Genomic_DNA"/>
</dbReference>
<keyword evidence="4 6" id="KW-0472">Membrane</keyword>
<comment type="subcellular location">
    <subcellularLocation>
        <location evidence="1">Cell membrane</location>
        <topology evidence="1">Multi-pass membrane protein</topology>
    </subcellularLocation>
</comment>
<dbReference type="InterPro" id="IPR017871">
    <property type="entry name" value="ABC_transporter-like_CS"/>
</dbReference>
<feature type="domain" description="ABC transporter" evidence="7">
    <location>
        <begin position="328"/>
        <end position="559"/>
    </location>
</feature>
<evidence type="ECO:0000256" key="3">
    <source>
        <dbReference type="ARBA" id="ARBA00022989"/>
    </source>
</evidence>
<dbReference type="PROSITE" id="PS50893">
    <property type="entry name" value="ABC_TRANSPORTER_2"/>
    <property type="match status" value="1"/>
</dbReference>
<dbReference type="PANTHER" id="PTHR43394">
    <property type="entry name" value="ATP-DEPENDENT PERMEASE MDL1, MITOCHONDRIAL"/>
    <property type="match status" value="1"/>
</dbReference>
<dbReference type="KEGG" id="sle:sle_05780"/>
<dbReference type="SUPFAM" id="SSF52540">
    <property type="entry name" value="P-loop containing nucleoside triphosphate hydrolases"/>
    <property type="match status" value="1"/>
</dbReference>
<accession>A0A0F7VLY9</accession>
<keyword evidence="9" id="KW-0547">Nucleotide-binding</keyword>
<dbReference type="SUPFAM" id="SSF90123">
    <property type="entry name" value="ABC transporter transmembrane region"/>
    <property type="match status" value="1"/>
</dbReference>
<dbReference type="Proteomes" id="UP000035016">
    <property type="component" value="Chromosome Chromosome"/>
</dbReference>
<evidence type="ECO:0000256" key="2">
    <source>
        <dbReference type="ARBA" id="ARBA00022692"/>
    </source>
</evidence>
<dbReference type="Gene3D" id="1.20.1560.10">
    <property type="entry name" value="ABC transporter type 1, transmembrane domain"/>
    <property type="match status" value="1"/>
</dbReference>
<proteinExistence type="predicted"/>
<feature type="domain" description="ABC transmembrane type-1" evidence="8">
    <location>
        <begin position="31"/>
        <end position="298"/>
    </location>
</feature>
<dbReference type="GO" id="GO:0005524">
    <property type="term" value="F:ATP binding"/>
    <property type="evidence" value="ECO:0007669"/>
    <property type="project" value="UniProtKB-KW"/>
</dbReference>
<sequence>MRYTDRLLAQTVRAAGGHSAGLLAVAALDPLARLVLPAALAAAVDAVVTGRTAWRQVLSACAVLAVSTACEAARETLQTTAEARGARALRRRLLHRVWDLGVTAQARFDTGDVLSRVMESTAGAAAVTPVLVSTMSLLGTSVGGLVALFLIDVGLGLFFLAGVLLTWWLLRWFVPLAGRVTLEYQEAQSDLSSRFVGALTGLRTIRASGTADRETARILTPLSRLTAAGRGFWAAQRGAAWRIGLIMPVMQLGVLALAGHSLLHGRISHGEMLAAAGYLALATGLMKQTAVFARLARARAGADRVGAVLRAGTAAGGRRPLTPGPGRLELRGVALCAKGRPVLRGIDFTVPAGTEVALVGPPDSGASALARVAGGLVPADQGTVLLDDVPLHEVRPGELRDAIAYAFERPLLVGETLRDALTYTDRPPAAGRLAASLRAVHAEEFTARLPRGLETPVRRLRLSGGEFQRLGLARAACRDARLVILDDALSSVDTVTEARVGTALGRLLADRTRLVVTHRAATAARADLVAWLDAGTLRALAPHAVLLRDPAYRAIFRCGEEGDTASPSKPAHSSDGPTAATVRTRT</sequence>
<evidence type="ECO:0000256" key="6">
    <source>
        <dbReference type="SAM" id="Phobius"/>
    </source>
</evidence>
<keyword evidence="9" id="KW-0067">ATP-binding</keyword>
<feature type="region of interest" description="Disordered" evidence="5">
    <location>
        <begin position="562"/>
        <end position="586"/>
    </location>
</feature>
<dbReference type="GO" id="GO:0005886">
    <property type="term" value="C:plasma membrane"/>
    <property type="evidence" value="ECO:0007669"/>
    <property type="project" value="UniProtKB-SubCell"/>
</dbReference>
<dbReference type="InterPro" id="IPR039421">
    <property type="entry name" value="Type_1_exporter"/>
</dbReference>
<evidence type="ECO:0000256" key="1">
    <source>
        <dbReference type="ARBA" id="ARBA00004651"/>
    </source>
</evidence>
<protein>
    <submittedName>
        <fullName evidence="9">Uncharacterized ABC transporter ATP-binding protein YfiC</fullName>
    </submittedName>
</protein>
<dbReference type="Pfam" id="PF00005">
    <property type="entry name" value="ABC_tran"/>
    <property type="match status" value="1"/>
</dbReference>
<dbReference type="PROSITE" id="PS50929">
    <property type="entry name" value="ABC_TM1F"/>
    <property type="match status" value="1"/>
</dbReference>
<evidence type="ECO:0000313" key="9">
    <source>
        <dbReference type="EMBL" id="CQR60040.1"/>
    </source>
</evidence>
<dbReference type="InterPro" id="IPR003439">
    <property type="entry name" value="ABC_transporter-like_ATP-bd"/>
</dbReference>
<dbReference type="GO" id="GO:0015421">
    <property type="term" value="F:ABC-type oligopeptide transporter activity"/>
    <property type="evidence" value="ECO:0007669"/>
    <property type="project" value="TreeGrafter"/>
</dbReference>
<dbReference type="InterPro" id="IPR036640">
    <property type="entry name" value="ABC1_TM_sf"/>
</dbReference>
<evidence type="ECO:0000313" key="10">
    <source>
        <dbReference type="Proteomes" id="UP000035016"/>
    </source>
</evidence>
<dbReference type="RefSeq" id="WP_047121496.1">
    <property type="nucleotide sequence ID" value="NZ_LN831790.1"/>
</dbReference>
<dbReference type="GO" id="GO:0016887">
    <property type="term" value="F:ATP hydrolysis activity"/>
    <property type="evidence" value="ECO:0007669"/>
    <property type="project" value="InterPro"/>
</dbReference>
<keyword evidence="3 6" id="KW-1133">Transmembrane helix</keyword>
<evidence type="ECO:0000259" key="7">
    <source>
        <dbReference type="PROSITE" id="PS50893"/>
    </source>
</evidence>
<dbReference type="PANTHER" id="PTHR43394:SF1">
    <property type="entry name" value="ATP-BINDING CASSETTE SUB-FAMILY B MEMBER 10, MITOCHONDRIAL"/>
    <property type="match status" value="1"/>
</dbReference>
<dbReference type="InterPro" id="IPR011527">
    <property type="entry name" value="ABC1_TM_dom"/>
</dbReference>
<gene>
    <name evidence="9" type="primary">sle_05780</name>
    <name evidence="9" type="synonym">ls2E</name>
</gene>
<organism evidence="9 10">
    <name type="scientific">Streptomyces leeuwenhoekii</name>
    <dbReference type="NCBI Taxonomy" id="1437453"/>
    <lineage>
        <taxon>Bacteria</taxon>
        <taxon>Bacillati</taxon>
        <taxon>Actinomycetota</taxon>
        <taxon>Actinomycetes</taxon>
        <taxon>Kitasatosporales</taxon>
        <taxon>Streptomycetaceae</taxon>
        <taxon>Streptomyces</taxon>
    </lineage>
</organism>
<keyword evidence="2 6" id="KW-0812">Transmembrane</keyword>
<evidence type="ECO:0000256" key="4">
    <source>
        <dbReference type="ARBA" id="ARBA00023136"/>
    </source>
</evidence>
<dbReference type="Pfam" id="PF00664">
    <property type="entry name" value="ABC_membrane"/>
    <property type="match status" value="1"/>
</dbReference>
<dbReference type="InterPro" id="IPR027417">
    <property type="entry name" value="P-loop_NTPase"/>
</dbReference>
<dbReference type="AlphaFoldDB" id="A0A0F7VLY9"/>
<feature type="transmembrane region" description="Helical" evidence="6">
    <location>
        <begin position="239"/>
        <end position="263"/>
    </location>
</feature>
<name>A0A0F7VLY9_STRLW</name>
<evidence type="ECO:0000259" key="8">
    <source>
        <dbReference type="PROSITE" id="PS50929"/>
    </source>
</evidence>